<organism evidence="5 6">
    <name type="scientific">Sulfuriroseicoccus oceanibius</name>
    <dbReference type="NCBI Taxonomy" id="2707525"/>
    <lineage>
        <taxon>Bacteria</taxon>
        <taxon>Pseudomonadati</taxon>
        <taxon>Verrucomicrobiota</taxon>
        <taxon>Verrucomicrobiia</taxon>
        <taxon>Verrucomicrobiales</taxon>
        <taxon>Verrucomicrobiaceae</taxon>
        <taxon>Sulfuriroseicoccus</taxon>
    </lineage>
</organism>
<evidence type="ECO:0000313" key="5">
    <source>
        <dbReference type="EMBL" id="QQL44974.1"/>
    </source>
</evidence>
<keyword evidence="4" id="KW-0804">Transcription</keyword>
<evidence type="ECO:0000256" key="4">
    <source>
        <dbReference type="ARBA" id="ARBA00023163"/>
    </source>
</evidence>
<proteinExistence type="inferred from homology"/>
<keyword evidence="3" id="KW-0238">DNA-binding</keyword>
<dbReference type="PANTHER" id="PTHR30419:SF8">
    <property type="entry name" value="NITROGEN ASSIMILATION TRANSCRIPTIONAL ACTIVATOR-RELATED"/>
    <property type="match status" value="1"/>
</dbReference>
<dbReference type="SUPFAM" id="SSF46785">
    <property type="entry name" value="Winged helix' DNA-binding domain"/>
    <property type="match status" value="1"/>
</dbReference>
<gene>
    <name evidence="5" type="ORF">G3M56_014100</name>
</gene>
<evidence type="ECO:0000256" key="2">
    <source>
        <dbReference type="ARBA" id="ARBA00023015"/>
    </source>
</evidence>
<keyword evidence="2" id="KW-0805">Transcription regulation</keyword>
<dbReference type="InterPro" id="IPR036390">
    <property type="entry name" value="WH_DNA-bd_sf"/>
</dbReference>
<dbReference type="GO" id="GO:0003677">
    <property type="term" value="F:DNA binding"/>
    <property type="evidence" value="ECO:0007669"/>
    <property type="project" value="UniProtKB-KW"/>
</dbReference>
<dbReference type="Gene3D" id="3.40.190.290">
    <property type="match status" value="1"/>
</dbReference>
<dbReference type="SUPFAM" id="SSF53850">
    <property type="entry name" value="Periplasmic binding protein-like II"/>
    <property type="match status" value="1"/>
</dbReference>
<evidence type="ECO:0000256" key="3">
    <source>
        <dbReference type="ARBA" id="ARBA00023125"/>
    </source>
</evidence>
<dbReference type="GO" id="GO:0003700">
    <property type="term" value="F:DNA-binding transcription factor activity"/>
    <property type="evidence" value="ECO:0007669"/>
    <property type="project" value="InterPro"/>
</dbReference>
<reference evidence="5 6" key="1">
    <citation type="submission" date="2020-12" db="EMBL/GenBank/DDBJ databases">
        <title>Sulforoseuscoccus oceanibium gen. nov., sp. nov., a representative of the phylum Verrucomicrobia with special cytoplasmic membrane, and proposal of Sulforoseuscoccusaceae fam. nov.</title>
        <authorList>
            <person name="Xi F."/>
        </authorList>
    </citation>
    <scope>NUCLEOTIDE SEQUENCE [LARGE SCALE GENOMIC DNA]</scope>
    <source>
        <strain evidence="5 6">T37</strain>
    </source>
</reference>
<sequence>MHIETLKVFCDIAATGSFSAAAERNLLTQSAVSQKMRGLEKHFGVQLIDRGKPVSLTDEGRVFLKSAERILDAYGEIPERLLKASGVPRGEVRVATVPNIGLYDLAEVRAGFAEKYPSLVVKTSYLAWEHGYEAVAEDQVDFALVPYPEKREGFTVETVWHEKLVLVCPKTHRLARHGVVNVRDLRGERFVWYAADRVSSVVLEEILKKANVDLDIVIQVRNPDAAKRAIAIEGVVGFLPESSIHDEAQELSLSVVELSSADFWLPIGIVRKKGAEMSLAAAELITVLRDRGEPVDASGDK</sequence>
<dbReference type="EMBL" id="CP066776">
    <property type="protein sequence ID" value="QQL44974.1"/>
    <property type="molecule type" value="Genomic_DNA"/>
</dbReference>
<dbReference type="Gene3D" id="1.10.10.10">
    <property type="entry name" value="Winged helix-like DNA-binding domain superfamily/Winged helix DNA-binding domain"/>
    <property type="match status" value="1"/>
</dbReference>
<dbReference type="PRINTS" id="PR00039">
    <property type="entry name" value="HTHLYSR"/>
</dbReference>
<dbReference type="InterPro" id="IPR005119">
    <property type="entry name" value="LysR_subst-bd"/>
</dbReference>
<keyword evidence="6" id="KW-1185">Reference proteome</keyword>
<dbReference type="InterPro" id="IPR036388">
    <property type="entry name" value="WH-like_DNA-bd_sf"/>
</dbReference>
<protein>
    <submittedName>
        <fullName evidence="5">LysR family transcriptional regulator</fullName>
    </submittedName>
</protein>
<dbReference type="InterPro" id="IPR050950">
    <property type="entry name" value="HTH-type_LysR_regulators"/>
</dbReference>
<comment type="similarity">
    <text evidence="1">Belongs to the LysR transcriptional regulatory family.</text>
</comment>
<dbReference type="Proteomes" id="UP000475117">
    <property type="component" value="Chromosome"/>
</dbReference>
<dbReference type="GO" id="GO:0005829">
    <property type="term" value="C:cytosol"/>
    <property type="evidence" value="ECO:0007669"/>
    <property type="project" value="TreeGrafter"/>
</dbReference>
<dbReference type="FunFam" id="1.10.10.10:FF:000001">
    <property type="entry name" value="LysR family transcriptional regulator"/>
    <property type="match status" value="1"/>
</dbReference>
<dbReference type="Pfam" id="PF03466">
    <property type="entry name" value="LysR_substrate"/>
    <property type="match status" value="1"/>
</dbReference>
<dbReference type="PANTHER" id="PTHR30419">
    <property type="entry name" value="HTH-TYPE TRANSCRIPTIONAL REGULATOR YBHD"/>
    <property type="match status" value="1"/>
</dbReference>
<dbReference type="RefSeq" id="WP_164365400.1">
    <property type="nucleotide sequence ID" value="NZ_CP066776.1"/>
</dbReference>
<evidence type="ECO:0000313" key="6">
    <source>
        <dbReference type="Proteomes" id="UP000475117"/>
    </source>
</evidence>
<name>A0A6B3LGB1_9BACT</name>
<accession>A0A6B3LGB1</accession>
<dbReference type="InterPro" id="IPR000847">
    <property type="entry name" value="LysR_HTH_N"/>
</dbReference>
<dbReference type="CDD" id="cd05466">
    <property type="entry name" value="PBP2_LTTR_substrate"/>
    <property type="match status" value="1"/>
</dbReference>
<dbReference type="Pfam" id="PF00126">
    <property type="entry name" value="HTH_1"/>
    <property type="match status" value="1"/>
</dbReference>
<dbReference type="AlphaFoldDB" id="A0A6B3LGB1"/>
<dbReference type="KEGG" id="soa:G3M56_014100"/>
<evidence type="ECO:0000256" key="1">
    <source>
        <dbReference type="ARBA" id="ARBA00009437"/>
    </source>
</evidence>
<dbReference type="PROSITE" id="PS50931">
    <property type="entry name" value="HTH_LYSR"/>
    <property type="match status" value="1"/>
</dbReference>